<dbReference type="Proteomes" id="UP000321389">
    <property type="component" value="Chromosome"/>
</dbReference>
<dbReference type="PROSITE" id="PS50895">
    <property type="entry name" value="SURF1"/>
    <property type="match status" value="1"/>
</dbReference>
<feature type="transmembrane region" description="Helical" evidence="6">
    <location>
        <begin position="224"/>
        <end position="242"/>
    </location>
</feature>
<organism evidence="7 8">
    <name type="scientific">Nitratireductor mangrovi</name>
    <dbReference type="NCBI Taxonomy" id="2599600"/>
    <lineage>
        <taxon>Bacteria</taxon>
        <taxon>Pseudomonadati</taxon>
        <taxon>Pseudomonadota</taxon>
        <taxon>Alphaproteobacteria</taxon>
        <taxon>Hyphomicrobiales</taxon>
        <taxon>Phyllobacteriaceae</taxon>
        <taxon>Nitratireductor</taxon>
    </lineage>
</organism>
<evidence type="ECO:0000256" key="3">
    <source>
        <dbReference type="ARBA" id="ARBA00022692"/>
    </source>
</evidence>
<dbReference type="KEGG" id="niy:FQ775_09020"/>
<keyword evidence="5 6" id="KW-0472">Membrane</keyword>
<protein>
    <recommendedName>
        <fullName evidence="6">SURF1-like protein</fullName>
    </recommendedName>
</protein>
<dbReference type="InterPro" id="IPR002994">
    <property type="entry name" value="Surf1/Shy1"/>
</dbReference>
<evidence type="ECO:0000256" key="1">
    <source>
        <dbReference type="ARBA" id="ARBA00004370"/>
    </source>
</evidence>
<dbReference type="AlphaFoldDB" id="A0A5B8KYF5"/>
<comment type="similarity">
    <text evidence="2 6">Belongs to the SURF1 family.</text>
</comment>
<sequence>MSAVAAPRQGPAVWKVVLAGAILFAILCALGTWQVRRLIWKQGLLATIEERIHQPPVALDEARALHGGGEDIEYLPVSARGTFDHSGERHFFATWKGASGYFVYTPLRLTGGDFLFVNRGFVPYDRKPADTRAGGQVAGEVEVIGLARDRLDQKPSSILPDNDLAKNIFYWKDIEAMAASAGLPADAEVVPFFVDASDSPNPGGWPAGGVTLIDLPNNHLQYAVTWYGLAAALAGVVAVFVVRTRRSRAAPRP</sequence>
<evidence type="ECO:0000256" key="2">
    <source>
        <dbReference type="ARBA" id="ARBA00007165"/>
    </source>
</evidence>
<keyword evidence="3 6" id="KW-0812">Transmembrane</keyword>
<dbReference type="PANTHER" id="PTHR23427">
    <property type="entry name" value="SURFEIT LOCUS PROTEIN"/>
    <property type="match status" value="1"/>
</dbReference>
<reference evidence="7" key="1">
    <citation type="submission" date="2020-04" db="EMBL/GenBank/DDBJ databases">
        <title>Nitratireductor sp. nov. isolated from mangrove soil.</title>
        <authorList>
            <person name="Ye Y."/>
        </authorList>
    </citation>
    <scope>NUCLEOTIDE SEQUENCE</scope>
    <source>
        <strain evidence="7">SY7</strain>
    </source>
</reference>
<proteinExistence type="inferred from homology"/>
<dbReference type="Pfam" id="PF02104">
    <property type="entry name" value="SURF1"/>
    <property type="match status" value="1"/>
</dbReference>
<dbReference type="GO" id="GO:0005886">
    <property type="term" value="C:plasma membrane"/>
    <property type="evidence" value="ECO:0007669"/>
    <property type="project" value="UniProtKB-SubCell"/>
</dbReference>
<dbReference type="CDD" id="cd06662">
    <property type="entry name" value="SURF1"/>
    <property type="match status" value="1"/>
</dbReference>
<keyword evidence="6" id="KW-1003">Cell membrane</keyword>
<evidence type="ECO:0000256" key="4">
    <source>
        <dbReference type="ARBA" id="ARBA00022989"/>
    </source>
</evidence>
<evidence type="ECO:0000256" key="5">
    <source>
        <dbReference type="ARBA" id="ARBA00023136"/>
    </source>
</evidence>
<comment type="subcellular location">
    <subcellularLocation>
        <location evidence="6">Cell membrane</location>
        <topology evidence="6">Multi-pass membrane protein</topology>
    </subcellularLocation>
    <subcellularLocation>
        <location evidence="1">Membrane</location>
    </subcellularLocation>
</comment>
<dbReference type="OrthoDB" id="6079986at2"/>
<evidence type="ECO:0000313" key="8">
    <source>
        <dbReference type="Proteomes" id="UP000321389"/>
    </source>
</evidence>
<keyword evidence="8" id="KW-1185">Reference proteome</keyword>
<name>A0A5B8KYF5_9HYPH</name>
<dbReference type="PANTHER" id="PTHR23427:SF2">
    <property type="entry name" value="SURFEIT LOCUS PROTEIN 1"/>
    <property type="match status" value="1"/>
</dbReference>
<dbReference type="InterPro" id="IPR045214">
    <property type="entry name" value="Surf1/Surf4"/>
</dbReference>
<gene>
    <name evidence="7" type="ORF">FQ775_09020</name>
</gene>
<feature type="transmembrane region" description="Helical" evidence="6">
    <location>
        <begin position="12"/>
        <end position="33"/>
    </location>
</feature>
<evidence type="ECO:0000313" key="7">
    <source>
        <dbReference type="EMBL" id="QDZ00510.1"/>
    </source>
</evidence>
<accession>A0A5B8KYF5</accession>
<dbReference type="EMBL" id="CP042301">
    <property type="protein sequence ID" value="QDZ00510.1"/>
    <property type="molecule type" value="Genomic_DNA"/>
</dbReference>
<evidence type="ECO:0000256" key="6">
    <source>
        <dbReference type="RuleBase" id="RU363076"/>
    </source>
</evidence>
<keyword evidence="4 6" id="KW-1133">Transmembrane helix</keyword>
<dbReference type="RefSeq" id="WP_146299158.1">
    <property type="nucleotide sequence ID" value="NZ_CP042301.2"/>
</dbReference>